<protein>
    <recommendedName>
        <fullName evidence="3">AP2 domain-containing protein</fullName>
    </recommendedName>
</protein>
<dbReference type="Proteomes" id="UP000259570">
    <property type="component" value="Unassembled WGS sequence"/>
</dbReference>
<name>A0A3E1KER9_9XANT</name>
<evidence type="ECO:0000313" key="2">
    <source>
        <dbReference type="Proteomes" id="UP000259570"/>
    </source>
</evidence>
<accession>A0A3E1KER9</accession>
<evidence type="ECO:0008006" key="3">
    <source>
        <dbReference type="Google" id="ProtNLM"/>
    </source>
</evidence>
<proteinExistence type="predicted"/>
<comment type="caution">
    <text evidence="1">The sequence shown here is derived from an EMBL/GenBank/DDBJ whole genome shotgun (WGS) entry which is preliminary data.</text>
</comment>
<dbReference type="OrthoDB" id="9924987at2"/>
<evidence type="ECO:0000313" key="1">
    <source>
        <dbReference type="EMBL" id="RFF36673.1"/>
    </source>
</evidence>
<reference evidence="1 2" key="1">
    <citation type="submission" date="2018-08" db="EMBL/GenBank/DDBJ databases">
        <title>Genome sequencing of X. nasturtii WHRI 8984.</title>
        <authorList>
            <person name="Studholme D.J."/>
            <person name="Mchugh J."/>
            <person name="Vicente J."/>
        </authorList>
    </citation>
    <scope>NUCLEOTIDE SEQUENCE [LARGE SCALE GENOMIC DNA]</scope>
    <source>
        <strain evidence="1 2">WHRI 8984</strain>
    </source>
</reference>
<dbReference type="EMBL" id="QUZM01000093">
    <property type="protein sequence ID" value="RFF36673.1"/>
    <property type="molecule type" value="Genomic_DNA"/>
</dbReference>
<organism evidence="1 2">
    <name type="scientific">Xanthomonas nasturtii</name>
    <dbReference type="NCBI Taxonomy" id="1843581"/>
    <lineage>
        <taxon>Bacteria</taxon>
        <taxon>Pseudomonadati</taxon>
        <taxon>Pseudomonadota</taxon>
        <taxon>Gammaproteobacteria</taxon>
        <taxon>Lysobacterales</taxon>
        <taxon>Lysobacteraceae</taxon>
        <taxon>Xanthomonas</taxon>
    </lineage>
</organism>
<dbReference type="AlphaFoldDB" id="A0A3E1KER9"/>
<sequence length="61" mass="6742">MSVMSDSPSVEWCISTAPVHGGRRIYVLTIFVNGKSIEQSYFASRIDAAQARDSAMQVYRG</sequence>
<gene>
    <name evidence="1" type="ORF">DZD52_20970</name>
</gene>